<protein>
    <submittedName>
        <fullName evidence="2">Gag-pro-like protein</fullName>
    </submittedName>
</protein>
<proteinExistence type="predicted"/>
<gene>
    <name evidence="2" type="ORF">FRX31_005764</name>
</gene>
<accession>A0A7J6X4J4</accession>
<feature type="compositionally biased region" description="Basic and acidic residues" evidence="1">
    <location>
        <begin position="271"/>
        <end position="285"/>
    </location>
</feature>
<dbReference type="Proteomes" id="UP000554482">
    <property type="component" value="Unassembled WGS sequence"/>
</dbReference>
<sequence length="285" mass="31978">MIAGKQELTLPLMVERLTLGGYSQDYHGYAEQHLKKQRKLGRSFDPSQFTTSPGTKIHLQLKEDYDLPECNMVCSMPVQPITVKLPLPYETYHQVPWGYGLEVVTSTGVKIEPEVAEIGGMARSGRCYTPEELESKRKKGKEKVGEAPGMEEAVKQGVTEQEIKEFLKVIRKSEYTVVEQLNRMPAQISILGLLIPILASKDGFSYCRKSYSSVPLQPLKPLLHPITENSALQDLHFRFREQSPSAASKYAVSSAETKAYESTLSNEEDATTQKEKTSIWEGKGF</sequence>
<evidence type="ECO:0000313" key="2">
    <source>
        <dbReference type="EMBL" id="KAF5204649.1"/>
    </source>
</evidence>
<evidence type="ECO:0000256" key="1">
    <source>
        <dbReference type="SAM" id="MobiDB-lite"/>
    </source>
</evidence>
<organism evidence="2 3">
    <name type="scientific">Thalictrum thalictroides</name>
    <name type="common">Rue-anemone</name>
    <name type="synonym">Anemone thalictroides</name>
    <dbReference type="NCBI Taxonomy" id="46969"/>
    <lineage>
        <taxon>Eukaryota</taxon>
        <taxon>Viridiplantae</taxon>
        <taxon>Streptophyta</taxon>
        <taxon>Embryophyta</taxon>
        <taxon>Tracheophyta</taxon>
        <taxon>Spermatophyta</taxon>
        <taxon>Magnoliopsida</taxon>
        <taxon>Ranunculales</taxon>
        <taxon>Ranunculaceae</taxon>
        <taxon>Thalictroideae</taxon>
        <taxon>Thalictrum</taxon>
    </lineage>
</organism>
<dbReference type="PANTHER" id="PTHR32108">
    <property type="entry name" value="DNA-DIRECTED RNA POLYMERASE SUBUNIT ALPHA"/>
    <property type="match status" value="1"/>
</dbReference>
<dbReference type="AlphaFoldDB" id="A0A7J6X4J4"/>
<reference evidence="2 3" key="1">
    <citation type="submission" date="2020-06" db="EMBL/GenBank/DDBJ databases">
        <title>Transcriptomic and genomic resources for Thalictrum thalictroides and T. hernandezii: Facilitating candidate gene discovery in an emerging model plant lineage.</title>
        <authorList>
            <person name="Arias T."/>
            <person name="Riano-Pachon D.M."/>
            <person name="Di Stilio V.S."/>
        </authorList>
    </citation>
    <scope>NUCLEOTIDE SEQUENCE [LARGE SCALE GENOMIC DNA]</scope>
    <source>
        <strain evidence="3">cv. WT478/WT964</strain>
        <tissue evidence="2">Leaves</tissue>
    </source>
</reference>
<comment type="caution">
    <text evidence="2">The sequence shown here is derived from an EMBL/GenBank/DDBJ whole genome shotgun (WGS) entry which is preliminary data.</text>
</comment>
<name>A0A7J6X4J4_THATH</name>
<evidence type="ECO:0000313" key="3">
    <source>
        <dbReference type="Proteomes" id="UP000554482"/>
    </source>
</evidence>
<dbReference type="OrthoDB" id="1724165at2759"/>
<dbReference type="PANTHER" id="PTHR32108:SF9">
    <property type="entry name" value="REVERSE TRANSCRIPTASE RNASE H-LIKE DOMAIN-CONTAINING PROTEIN"/>
    <property type="match status" value="1"/>
</dbReference>
<keyword evidence="3" id="KW-1185">Reference proteome</keyword>
<dbReference type="EMBL" id="JABWDY010005159">
    <property type="protein sequence ID" value="KAF5204649.1"/>
    <property type="molecule type" value="Genomic_DNA"/>
</dbReference>
<feature type="region of interest" description="Disordered" evidence="1">
    <location>
        <begin position="261"/>
        <end position="285"/>
    </location>
</feature>